<organism evidence="2 3">
    <name type="scientific">Tetrahymena thermophila (strain SB210)</name>
    <dbReference type="NCBI Taxonomy" id="312017"/>
    <lineage>
        <taxon>Eukaryota</taxon>
        <taxon>Sar</taxon>
        <taxon>Alveolata</taxon>
        <taxon>Ciliophora</taxon>
        <taxon>Intramacronucleata</taxon>
        <taxon>Oligohymenophorea</taxon>
        <taxon>Hymenostomatida</taxon>
        <taxon>Tetrahymenina</taxon>
        <taxon>Tetrahymenidae</taxon>
        <taxon>Tetrahymena</taxon>
    </lineage>
</organism>
<accession>Q23QK5</accession>
<keyword evidence="1 2" id="KW-0812">Transmembrane</keyword>
<keyword evidence="1" id="KW-1133">Transmembrane helix</keyword>
<feature type="transmembrane region" description="Helical" evidence="1">
    <location>
        <begin position="626"/>
        <end position="649"/>
    </location>
</feature>
<dbReference type="HOGENOM" id="CLU_003064_0_0_1"/>
<dbReference type="GeneID" id="7825860"/>
<evidence type="ECO:0000313" key="3">
    <source>
        <dbReference type="Proteomes" id="UP000009168"/>
    </source>
</evidence>
<dbReference type="KEGG" id="tet:TTHERM_00256730"/>
<evidence type="ECO:0000256" key="1">
    <source>
        <dbReference type="SAM" id="Phobius"/>
    </source>
</evidence>
<keyword evidence="1" id="KW-0472">Membrane</keyword>
<gene>
    <name evidence="2" type="ORF">TTHERM_00256730</name>
</gene>
<keyword evidence="3" id="KW-1185">Reference proteome</keyword>
<proteinExistence type="predicted"/>
<protein>
    <submittedName>
        <fullName evidence="2">Transmembrane protein, putative</fullName>
    </submittedName>
</protein>
<reference evidence="3" key="1">
    <citation type="journal article" date="2006" name="PLoS Biol.">
        <title>Macronuclear genome sequence of the ciliate Tetrahymena thermophila, a model eukaryote.</title>
        <authorList>
            <person name="Eisen J.A."/>
            <person name="Coyne R.S."/>
            <person name="Wu M."/>
            <person name="Wu D."/>
            <person name="Thiagarajan M."/>
            <person name="Wortman J.R."/>
            <person name="Badger J.H."/>
            <person name="Ren Q."/>
            <person name="Amedeo P."/>
            <person name="Jones K.M."/>
            <person name="Tallon L.J."/>
            <person name="Delcher A.L."/>
            <person name="Salzberg S.L."/>
            <person name="Silva J.C."/>
            <person name="Haas B.J."/>
            <person name="Majoros W.H."/>
            <person name="Farzad M."/>
            <person name="Carlton J.M."/>
            <person name="Smith R.K. Jr."/>
            <person name="Garg J."/>
            <person name="Pearlman R.E."/>
            <person name="Karrer K.M."/>
            <person name="Sun L."/>
            <person name="Manning G."/>
            <person name="Elde N.C."/>
            <person name="Turkewitz A.P."/>
            <person name="Asai D.J."/>
            <person name="Wilkes D.E."/>
            <person name="Wang Y."/>
            <person name="Cai H."/>
            <person name="Collins K."/>
            <person name="Stewart B.A."/>
            <person name="Lee S.R."/>
            <person name="Wilamowska K."/>
            <person name="Weinberg Z."/>
            <person name="Ruzzo W.L."/>
            <person name="Wloga D."/>
            <person name="Gaertig J."/>
            <person name="Frankel J."/>
            <person name="Tsao C.-C."/>
            <person name="Gorovsky M.A."/>
            <person name="Keeling P.J."/>
            <person name="Waller R.F."/>
            <person name="Patron N.J."/>
            <person name="Cherry J.M."/>
            <person name="Stover N.A."/>
            <person name="Krieger C.J."/>
            <person name="del Toro C."/>
            <person name="Ryder H.F."/>
            <person name="Williamson S.C."/>
            <person name="Barbeau R.A."/>
            <person name="Hamilton E.P."/>
            <person name="Orias E."/>
        </authorList>
    </citation>
    <scope>NUCLEOTIDE SEQUENCE [LARGE SCALE GENOMIC DNA]</scope>
    <source>
        <strain evidence="3">SB210</strain>
    </source>
</reference>
<name>Q23QK5_TETTS</name>
<sequence length="863" mass="101933">MYLLQQLQVFKESHLSLKEAQQFYSVYHIFLKRRATIRKMLGTQNPFDHSYLEMITFEDNIEKTENLLVQTLNEKLEILEIMKKKEVHAKELVIKIGNMLKNKKQIKKYLTSLYQINDKNAHLLNLIYLYLECLAFSSSEINLKRINREQQNEQLKKKNRNVSSDTQSISINLNRFDNQNCVVFAQYIDPMNLVIKNVSSNFKDIFNLNNNQEIIGNNIQKLIPKVFQQNHCEYIESFHKIAYRDIKNISYIQIEKINQINPDDQACALFNKLKNPQMQQIYELFFTDASELKKIIQNLEIVVTNQKTYLNKQFSSLKATNVSSQIYQPKIVTAQQISEKSLKNDTSLYEKNENILLNDRNNKLYSEQNQNECQSTKDKNENINNQLLESIFQDKTNQNLTENSCNKIQQNEFILSNQSPSIANNLYPQSRLEMKQNQAQITAQTQMPLKNTFINNATQFNNSISSYSQIKNQSIQSFIETNEENVFNKNVNQDQKPKFQTQNYQPQSFSSALKLFQNSIINYSKNQISIQDQELNYYSFPTSRQDFTIKNYDIPTQIYEKESERFNESLTFPQKNVSILEEHKKYNQKLQHDQESTNSQQSAYLSSKKQILKQMSDQSTLKSIKVIYFIGILCSVTIILMTWIQYIILKQKIQDSHLDYQVFVWPITYISKLSQLLKYQNTIYLVQYCQDLQFSSNLQKQQFQQESQNNLNQVYKSLIQMAGYMDRANSDRKVFQLLQQNQINMKIAQYYNTSLLSNTSSIPSLPMYTQYLTTLQHGMILQFQSIFRIVNNQGNGRSIYYLIANQLQEINLLQNVQNQMLKYQQNQQQQIEDELSIQMIVIIHLKAKRQYFKAYFYFFSLEN</sequence>
<dbReference type="InParanoid" id="Q23QK5"/>
<dbReference type="RefSeq" id="XP_001019128.3">
    <property type="nucleotide sequence ID" value="XM_001019128.3"/>
</dbReference>
<dbReference type="Proteomes" id="UP000009168">
    <property type="component" value="Unassembled WGS sequence"/>
</dbReference>
<dbReference type="EMBL" id="GG662647">
    <property type="protein sequence ID" value="EAR98883.3"/>
    <property type="molecule type" value="Genomic_DNA"/>
</dbReference>
<dbReference type="AlphaFoldDB" id="Q23QK5"/>
<evidence type="ECO:0000313" key="2">
    <source>
        <dbReference type="EMBL" id="EAR98883.3"/>
    </source>
</evidence>